<organism evidence="3 4">
    <name type="scientific">Streptomyces niphimycinicus</name>
    <dbReference type="NCBI Taxonomy" id="2842201"/>
    <lineage>
        <taxon>Bacteria</taxon>
        <taxon>Bacillati</taxon>
        <taxon>Actinomycetota</taxon>
        <taxon>Actinomycetes</taxon>
        <taxon>Kitasatosporales</taxon>
        <taxon>Streptomycetaceae</taxon>
        <taxon>Streptomyces</taxon>
    </lineage>
</organism>
<evidence type="ECO:0000313" key="4">
    <source>
        <dbReference type="Proteomes" id="UP000720508"/>
    </source>
</evidence>
<evidence type="ECO:0000259" key="2">
    <source>
        <dbReference type="SMART" id="SM00903"/>
    </source>
</evidence>
<protein>
    <submittedName>
        <fullName evidence="3">Flavin reductase family protein</fullName>
    </submittedName>
</protein>
<sequence>MTAPAQDQELAESVRRAARRSVTGVTIVAVRHADDTHAMTANSFVTLSLRPALVGICVTPEGRMRPHMRPGRRFGISVLNEAEADYARHFADRRRPGTMPPLDQLTPGGPPLVPACAAYFVCDVAYTHAVGDHDLLVGSVVDCGVRSTGTPLTFLDGEFGGSG</sequence>
<dbReference type="InterPro" id="IPR002563">
    <property type="entry name" value="Flavin_Rdtase-like_dom"/>
</dbReference>
<dbReference type="Proteomes" id="UP000720508">
    <property type="component" value="Unassembled WGS sequence"/>
</dbReference>
<comment type="caution">
    <text evidence="3">The sequence shown here is derived from an EMBL/GenBank/DDBJ whole genome shotgun (WGS) entry which is preliminary data.</text>
</comment>
<keyword evidence="4" id="KW-1185">Reference proteome</keyword>
<evidence type="ECO:0000256" key="1">
    <source>
        <dbReference type="ARBA" id="ARBA00023002"/>
    </source>
</evidence>
<proteinExistence type="predicted"/>
<dbReference type="SMART" id="SM00903">
    <property type="entry name" value="Flavin_Reduct"/>
    <property type="match status" value="1"/>
</dbReference>
<gene>
    <name evidence="3" type="ORF">KN815_03650</name>
</gene>
<feature type="domain" description="Flavin reductase like" evidence="2">
    <location>
        <begin position="18"/>
        <end position="161"/>
    </location>
</feature>
<dbReference type="Pfam" id="PF01613">
    <property type="entry name" value="Flavin_Reduct"/>
    <property type="match status" value="1"/>
</dbReference>
<accession>A0ABS6C8S2</accession>
<evidence type="ECO:0000313" key="3">
    <source>
        <dbReference type="EMBL" id="MBU3863220.1"/>
    </source>
</evidence>
<dbReference type="PANTHER" id="PTHR30466">
    <property type="entry name" value="FLAVIN REDUCTASE"/>
    <property type="match status" value="1"/>
</dbReference>
<dbReference type="RefSeq" id="WP_216340098.1">
    <property type="nucleotide sequence ID" value="NZ_JAHLEM010000028.1"/>
</dbReference>
<name>A0ABS6C8S2_9ACTN</name>
<reference evidence="3 4" key="1">
    <citation type="submission" date="2021-06" db="EMBL/GenBank/DDBJ databases">
        <authorList>
            <person name="Pan X."/>
        </authorList>
    </citation>
    <scope>NUCLEOTIDE SEQUENCE [LARGE SCALE GENOMIC DNA]</scope>
    <source>
        <strain evidence="3 4">4503</strain>
    </source>
</reference>
<keyword evidence="1" id="KW-0560">Oxidoreductase</keyword>
<dbReference type="EMBL" id="JAHLEM010000028">
    <property type="protein sequence ID" value="MBU3863220.1"/>
    <property type="molecule type" value="Genomic_DNA"/>
</dbReference>
<dbReference type="InterPro" id="IPR050268">
    <property type="entry name" value="NADH-dep_flavin_reductase"/>
</dbReference>
<dbReference type="PANTHER" id="PTHR30466:SF1">
    <property type="entry name" value="FMN REDUCTASE (NADH) RUTF"/>
    <property type="match status" value="1"/>
</dbReference>